<organism evidence="2 3">
    <name type="scientific">Plakobranchus ocellatus</name>
    <dbReference type="NCBI Taxonomy" id="259542"/>
    <lineage>
        <taxon>Eukaryota</taxon>
        <taxon>Metazoa</taxon>
        <taxon>Spiralia</taxon>
        <taxon>Lophotrochozoa</taxon>
        <taxon>Mollusca</taxon>
        <taxon>Gastropoda</taxon>
        <taxon>Heterobranchia</taxon>
        <taxon>Euthyneura</taxon>
        <taxon>Panpulmonata</taxon>
        <taxon>Sacoglossa</taxon>
        <taxon>Placobranchoidea</taxon>
        <taxon>Plakobranchidae</taxon>
        <taxon>Plakobranchus</taxon>
    </lineage>
</organism>
<evidence type="ECO:0000259" key="1">
    <source>
        <dbReference type="Pfam" id="PF13843"/>
    </source>
</evidence>
<proteinExistence type="predicted"/>
<gene>
    <name evidence="2" type="ORF">PoB_001446700</name>
</gene>
<accession>A0AAV3YYA6</accession>
<evidence type="ECO:0000313" key="2">
    <source>
        <dbReference type="EMBL" id="GFN87961.1"/>
    </source>
</evidence>
<reference evidence="2 3" key="1">
    <citation type="journal article" date="2021" name="Elife">
        <title>Chloroplast acquisition without the gene transfer in kleptoplastic sea slugs, Plakobranchus ocellatus.</title>
        <authorList>
            <person name="Maeda T."/>
            <person name="Takahashi S."/>
            <person name="Yoshida T."/>
            <person name="Shimamura S."/>
            <person name="Takaki Y."/>
            <person name="Nagai Y."/>
            <person name="Toyoda A."/>
            <person name="Suzuki Y."/>
            <person name="Arimoto A."/>
            <person name="Ishii H."/>
            <person name="Satoh N."/>
            <person name="Nishiyama T."/>
            <person name="Hasebe M."/>
            <person name="Maruyama T."/>
            <person name="Minagawa J."/>
            <person name="Obokata J."/>
            <person name="Shigenobu S."/>
        </authorList>
    </citation>
    <scope>NUCLEOTIDE SEQUENCE [LARGE SCALE GENOMIC DNA]</scope>
</reference>
<dbReference type="AlphaFoldDB" id="A0AAV3YYA6"/>
<dbReference type="PANTHER" id="PTHR46599:SF2">
    <property type="entry name" value="PIGGYBAC TRANSPOSABLE ELEMENT-DERIVED PROTEIN 4-LIKE"/>
    <property type="match status" value="1"/>
</dbReference>
<dbReference type="InterPro" id="IPR029526">
    <property type="entry name" value="PGBD"/>
</dbReference>
<dbReference type="Pfam" id="PF13843">
    <property type="entry name" value="DDE_Tnp_1_7"/>
    <property type="match status" value="1"/>
</dbReference>
<dbReference type="PANTHER" id="PTHR46599">
    <property type="entry name" value="PIGGYBAC TRANSPOSABLE ELEMENT-DERIVED PROTEIN 4"/>
    <property type="match status" value="1"/>
</dbReference>
<evidence type="ECO:0000313" key="3">
    <source>
        <dbReference type="Proteomes" id="UP000735302"/>
    </source>
</evidence>
<keyword evidence="3" id="KW-1185">Reference proteome</keyword>
<protein>
    <submittedName>
        <fullName evidence="2">PiggyBac transposable element-derived protein 4-like</fullName>
    </submittedName>
</protein>
<feature type="domain" description="PiggyBac transposable element-derived protein" evidence="1">
    <location>
        <begin position="1"/>
        <end position="301"/>
    </location>
</feature>
<comment type="caution">
    <text evidence="2">The sequence shown here is derived from an EMBL/GenBank/DDBJ whole genome shotgun (WGS) entry which is preliminary data.</text>
</comment>
<sequence>MMFGIHKLPSYICYWSSDPLQRVSAIADVMGRCRYQEILRCFHVNDSTESVRKGRPGYDPLFKVRPAIETVLNACQNYFAPGVSITTDEAMIAFQGRLSFKQYMQNKPNPWGIKIWCCCDRATGYLTDFFMYTGKSDAPMQNGLGHHVVMTVGRRFLDKYHHFYFDNFFSSVRLVKDLLQRNTYSCSTVRTNRRHWPQDLKCKMDQGECKMRQVGNLVACFWRDKRYISTISIRMGIADRRTKDSLVSKKIPQPILVYNSNLAGNDLNDQLRSYYPVGRKSNKWWRCCFWYLIEVSLVNAYIIYKNTPRPPGSKPMPHFNFHLEVARSLFQEGCR</sequence>
<dbReference type="EMBL" id="BLXT01001819">
    <property type="protein sequence ID" value="GFN87961.1"/>
    <property type="molecule type" value="Genomic_DNA"/>
</dbReference>
<dbReference type="Proteomes" id="UP000735302">
    <property type="component" value="Unassembled WGS sequence"/>
</dbReference>
<name>A0AAV3YYA6_9GAST</name>